<protein>
    <submittedName>
        <fullName evidence="2">Uncharacterized protein</fullName>
    </submittedName>
</protein>
<evidence type="ECO:0000313" key="3">
    <source>
        <dbReference type="Proteomes" id="UP000782610"/>
    </source>
</evidence>
<feature type="transmembrane region" description="Helical" evidence="1">
    <location>
        <begin position="92"/>
        <end position="111"/>
    </location>
</feature>
<reference evidence="2" key="1">
    <citation type="submission" date="2020-07" db="EMBL/GenBank/DDBJ databases">
        <title>Huge and variable diversity of episymbiotic CPR bacteria and DPANN archaea in groundwater ecosystems.</title>
        <authorList>
            <person name="He C.Y."/>
            <person name="Keren R."/>
            <person name="Whittaker M."/>
            <person name="Farag I.F."/>
            <person name="Doudna J."/>
            <person name="Cate J.H.D."/>
            <person name="Banfield J.F."/>
        </authorList>
    </citation>
    <scope>NUCLEOTIDE SEQUENCE</scope>
    <source>
        <strain evidence="2">NC_groundwater_1586_Pr3_B-0.1um_66_15</strain>
    </source>
</reference>
<evidence type="ECO:0000313" key="2">
    <source>
        <dbReference type="EMBL" id="MBI4920986.1"/>
    </source>
</evidence>
<dbReference type="EMBL" id="JACRAF010000016">
    <property type="protein sequence ID" value="MBI4920986.1"/>
    <property type="molecule type" value="Genomic_DNA"/>
</dbReference>
<dbReference type="Pfam" id="PF20221">
    <property type="entry name" value="DUF6580"/>
    <property type="match status" value="1"/>
</dbReference>
<keyword evidence="1" id="KW-0812">Transmembrane</keyword>
<gene>
    <name evidence="2" type="ORF">HY834_04505</name>
</gene>
<proteinExistence type="predicted"/>
<feature type="transmembrane region" description="Helical" evidence="1">
    <location>
        <begin position="69"/>
        <end position="86"/>
    </location>
</feature>
<dbReference type="AlphaFoldDB" id="A0A933L021"/>
<evidence type="ECO:0000256" key="1">
    <source>
        <dbReference type="SAM" id="Phobius"/>
    </source>
</evidence>
<keyword evidence="1" id="KW-1133">Transmembrane helix</keyword>
<dbReference type="Proteomes" id="UP000782610">
    <property type="component" value="Unassembled WGS sequence"/>
</dbReference>
<sequence length="169" mass="17985">MANSERLAIVLVLIGAASRLLHLPPNIAAVTGVTIFAGYAIRNAWLALIVPLAAMALADVVLGWYPDVLFTYGGMAAGVFIARALLRPLTPVRLVATTLLSSLVFFALSNFGVWTSGYYGYTFDGLVACFVAAIPFWQNSLIADFTSTALVFGLYLLARRALPSVGVKA</sequence>
<accession>A0A933L021</accession>
<keyword evidence="1" id="KW-0472">Membrane</keyword>
<dbReference type="InterPro" id="IPR046487">
    <property type="entry name" value="DUF6580"/>
</dbReference>
<feature type="transmembrane region" description="Helical" evidence="1">
    <location>
        <begin position="45"/>
        <end position="62"/>
    </location>
</feature>
<organism evidence="2 3">
    <name type="scientific">Devosia nanyangense</name>
    <dbReference type="NCBI Taxonomy" id="1228055"/>
    <lineage>
        <taxon>Bacteria</taxon>
        <taxon>Pseudomonadati</taxon>
        <taxon>Pseudomonadota</taxon>
        <taxon>Alphaproteobacteria</taxon>
        <taxon>Hyphomicrobiales</taxon>
        <taxon>Devosiaceae</taxon>
        <taxon>Devosia</taxon>
    </lineage>
</organism>
<feature type="transmembrane region" description="Helical" evidence="1">
    <location>
        <begin position="142"/>
        <end position="158"/>
    </location>
</feature>
<comment type="caution">
    <text evidence="2">The sequence shown here is derived from an EMBL/GenBank/DDBJ whole genome shotgun (WGS) entry which is preliminary data.</text>
</comment>
<name>A0A933L021_9HYPH</name>